<sequence>SLFFSSISKTLKYGRYFTHVCEMSPIAQMGPTDIRSLSNMDKGDILRTSVKLPNLQARCPLGID</sequence>
<evidence type="ECO:0000313" key="2">
    <source>
        <dbReference type="Proteomes" id="UP000076858"/>
    </source>
</evidence>
<dbReference type="Proteomes" id="UP000076858">
    <property type="component" value="Unassembled WGS sequence"/>
</dbReference>
<reference evidence="1 2" key="1">
    <citation type="submission" date="2016-03" db="EMBL/GenBank/DDBJ databases">
        <title>EvidentialGene: Evidence-directed Construction of Genes on Genomes.</title>
        <authorList>
            <person name="Gilbert D.G."/>
            <person name="Choi J.-H."/>
            <person name="Mockaitis K."/>
            <person name="Colbourne J."/>
            <person name="Pfrender M."/>
        </authorList>
    </citation>
    <scope>NUCLEOTIDE SEQUENCE [LARGE SCALE GENOMIC DNA]</scope>
    <source>
        <strain evidence="1 2">Xinb3</strain>
        <tissue evidence="1">Complete organism</tissue>
    </source>
</reference>
<name>A0A164PY84_9CRUS</name>
<keyword evidence="2" id="KW-1185">Reference proteome</keyword>
<gene>
    <name evidence="1" type="ORF">APZ42_029069</name>
</gene>
<organism evidence="1 2">
    <name type="scientific">Daphnia magna</name>
    <dbReference type="NCBI Taxonomy" id="35525"/>
    <lineage>
        <taxon>Eukaryota</taxon>
        <taxon>Metazoa</taxon>
        <taxon>Ecdysozoa</taxon>
        <taxon>Arthropoda</taxon>
        <taxon>Crustacea</taxon>
        <taxon>Branchiopoda</taxon>
        <taxon>Diplostraca</taxon>
        <taxon>Cladocera</taxon>
        <taxon>Anomopoda</taxon>
        <taxon>Daphniidae</taxon>
        <taxon>Daphnia</taxon>
    </lineage>
</organism>
<accession>A0A164PY84</accession>
<proteinExistence type="predicted"/>
<dbReference type="AlphaFoldDB" id="A0A164PY84"/>
<dbReference type="EMBL" id="LRGB01002507">
    <property type="protein sequence ID" value="KZS07259.1"/>
    <property type="molecule type" value="Genomic_DNA"/>
</dbReference>
<protein>
    <submittedName>
        <fullName evidence="1">Uncharacterized protein</fullName>
    </submittedName>
</protein>
<comment type="caution">
    <text evidence="1">The sequence shown here is derived from an EMBL/GenBank/DDBJ whole genome shotgun (WGS) entry which is preliminary data.</text>
</comment>
<feature type="non-terminal residue" evidence="1">
    <location>
        <position position="1"/>
    </location>
</feature>
<evidence type="ECO:0000313" key="1">
    <source>
        <dbReference type="EMBL" id="KZS07259.1"/>
    </source>
</evidence>